<dbReference type="EMBL" id="LT594323">
    <property type="protein sequence ID" value="SBT38348.1"/>
    <property type="molecule type" value="Genomic_DNA"/>
</dbReference>
<dbReference type="STRING" id="261654.GA0070611_0517"/>
<dbReference type="Proteomes" id="UP000199385">
    <property type="component" value="Chromosome I"/>
</dbReference>
<keyword evidence="1" id="KW-1133">Transmembrane helix</keyword>
<feature type="transmembrane region" description="Helical" evidence="1">
    <location>
        <begin position="6"/>
        <end position="24"/>
    </location>
</feature>
<gene>
    <name evidence="2" type="ORF">GA0070611_0517</name>
</gene>
<evidence type="ECO:0000256" key="1">
    <source>
        <dbReference type="SAM" id="Phobius"/>
    </source>
</evidence>
<accession>A0A1A8Z3A3</accession>
<keyword evidence="1" id="KW-0812">Transmembrane</keyword>
<evidence type="ECO:0000313" key="2">
    <source>
        <dbReference type="EMBL" id="SBT38348.1"/>
    </source>
</evidence>
<proteinExistence type="predicted"/>
<feature type="transmembrane region" description="Helical" evidence="1">
    <location>
        <begin position="51"/>
        <end position="74"/>
    </location>
</feature>
<evidence type="ECO:0000313" key="3">
    <source>
        <dbReference type="Proteomes" id="UP000199385"/>
    </source>
</evidence>
<dbReference type="RefSeq" id="WP_091656690.1">
    <property type="nucleotide sequence ID" value="NZ_LT594323.1"/>
</dbReference>
<keyword evidence="3" id="KW-1185">Reference proteome</keyword>
<reference evidence="3" key="1">
    <citation type="submission" date="2016-06" db="EMBL/GenBank/DDBJ databases">
        <authorList>
            <person name="Varghese N."/>
            <person name="Submissions Spin"/>
        </authorList>
    </citation>
    <scope>NUCLEOTIDE SEQUENCE [LARGE SCALE GENOMIC DNA]</scope>
    <source>
        <strain evidence="3">DSM 44815</strain>
    </source>
</reference>
<dbReference type="PATRIC" id="fig|261654.4.peg.523"/>
<dbReference type="AlphaFoldDB" id="A0A1A8Z3A3"/>
<name>A0A1A8Z3A3_9ACTN</name>
<keyword evidence="1" id="KW-0472">Membrane</keyword>
<protein>
    <submittedName>
        <fullName evidence="2">Uncharacterized protein</fullName>
    </submittedName>
</protein>
<organism evidence="2 3">
    <name type="scientific">Micromonospora auratinigra</name>
    <dbReference type="NCBI Taxonomy" id="261654"/>
    <lineage>
        <taxon>Bacteria</taxon>
        <taxon>Bacillati</taxon>
        <taxon>Actinomycetota</taxon>
        <taxon>Actinomycetes</taxon>
        <taxon>Micromonosporales</taxon>
        <taxon>Micromonosporaceae</taxon>
        <taxon>Micromonospora</taxon>
    </lineage>
</organism>
<sequence>MEGLFGVAVAVFGVYVLCNVRRFVDGSARTSRDVFGVELPRGSRRERAHGIWVRTITVVVAVAMVVGGLVQAFAPHRR</sequence>